<evidence type="ECO:0000256" key="1">
    <source>
        <dbReference type="SAM" id="SignalP"/>
    </source>
</evidence>
<dbReference type="Proteomes" id="UP000007305">
    <property type="component" value="Chromosome 1"/>
</dbReference>
<reference evidence="4" key="2">
    <citation type="submission" date="2015-12" db="EMBL/GenBank/DDBJ databases">
        <title>Update maize B73 reference genome by single molecule sequencing technologies.</title>
        <authorList>
            <consortium name="Maize Genome Sequencing Project"/>
            <person name="Ware D."/>
        </authorList>
    </citation>
    <scope>NUCLEOTIDE SEQUENCE [LARGE SCALE GENOMIC DNA]</scope>
    <source>
        <strain evidence="4">cv. B73</strain>
    </source>
</reference>
<accession>B6UHK1</accession>
<keyword evidence="1" id="KW-0732">Signal</keyword>
<gene>
    <name evidence="3" type="primary">LOC100279083</name>
</gene>
<protein>
    <submittedName>
        <fullName evidence="2 3">Uncharacterized protein</fullName>
    </submittedName>
</protein>
<evidence type="ECO:0000313" key="4">
    <source>
        <dbReference type="Proteomes" id="UP000007305"/>
    </source>
</evidence>
<evidence type="ECO:0000313" key="3">
    <source>
        <dbReference type="EnsemblPlants" id="Zm00001eb036850_P001"/>
    </source>
</evidence>
<dbReference type="RefSeq" id="NP_001145605.1">
    <property type="nucleotide sequence ID" value="NM_001152133.1"/>
</dbReference>
<proteinExistence type="evidence at transcript level"/>
<reference evidence="3" key="4">
    <citation type="submission" date="2021-05" db="UniProtKB">
        <authorList>
            <consortium name="EnsemblPlants"/>
        </authorList>
    </citation>
    <scope>IDENTIFICATION</scope>
    <source>
        <strain evidence="3">cv. B73</strain>
    </source>
</reference>
<dbReference type="OrthoDB" id="712640at2759"/>
<dbReference type="EnsemblPlants" id="Zm00001eb036850_T001">
    <property type="protein sequence ID" value="Zm00001eb036850_P001"/>
    <property type="gene ID" value="Zm00001eb036850"/>
</dbReference>
<dbReference type="EMBL" id="EU976716">
    <property type="protein sequence ID" value="ACG48834.1"/>
    <property type="molecule type" value="mRNA"/>
</dbReference>
<reference evidence="2" key="1">
    <citation type="journal article" date="2009" name="Plant Mol. Biol.">
        <title>Insights into corn genes derived from large-scale cDNA sequencing.</title>
        <authorList>
            <person name="Alexandrov N.N."/>
            <person name="Brover V.V."/>
            <person name="Freidin S."/>
            <person name="Troukhan M.E."/>
            <person name="Tatarinova T.V."/>
            <person name="Zhang H."/>
            <person name="Swaller T.J."/>
            <person name="Lu Y.P."/>
            <person name="Bouck J."/>
            <person name="Flavell R.B."/>
            <person name="Feldmann K.A."/>
        </authorList>
    </citation>
    <scope>NUCLEOTIDE SEQUENCE</scope>
</reference>
<name>B6UHK1_MAIZE</name>
<dbReference type="Gramene" id="Zm00001eb036850_T001">
    <property type="protein sequence ID" value="Zm00001eb036850_P001"/>
    <property type="gene ID" value="Zm00001eb036850"/>
</dbReference>
<dbReference type="GeneID" id="100279083"/>
<evidence type="ECO:0000313" key="2">
    <source>
        <dbReference type="EMBL" id="ACG48834.1"/>
    </source>
</evidence>
<feature type="chain" id="PRO_5043301009" evidence="1">
    <location>
        <begin position="27"/>
        <end position="140"/>
    </location>
</feature>
<sequence length="140" mass="14653">MASALKMTAICMLILTTGQLMATAGAKAPLVQADAAPTARRLLSADHERSASGRTSNCPCTAMTPWCCFGLQRTATENCPCTARTPWCCSGLQKTALEDCPCSPFTPWCCSGLQKTALENCPCTPMTPFCCFGAGSAATN</sequence>
<reference evidence="3" key="3">
    <citation type="submission" date="2019-07" db="EMBL/GenBank/DDBJ databases">
        <authorList>
            <person name="Seetharam A."/>
            <person name="Woodhouse M."/>
            <person name="Cannon E."/>
        </authorList>
    </citation>
    <scope>NUCLEOTIDE SEQUENCE [LARGE SCALE GENOMIC DNA]</scope>
    <source>
        <strain evidence="3">cv. B73</strain>
    </source>
</reference>
<feature type="signal peptide" evidence="1">
    <location>
        <begin position="1"/>
        <end position="26"/>
    </location>
</feature>
<keyword evidence="4" id="KW-1185">Reference proteome</keyword>
<dbReference type="KEGG" id="zma:100279083"/>
<organism evidence="2">
    <name type="scientific">Zea mays</name>
    <name type="common">Maize</name>
    <dbReference type="NCBI Taxonomy" id="4577"/>
    <lineage>
        <taxon>Eukaryota</taxon>
        <taxon>Viridiplantae</taxon>
        <taxon>Streptophyta</taxon>
        <taxon>Embryophyta</taxon>
        <taxon>Tracheophyta</taxon>
        <taxon>Spermatophyta</taxon>
        <taxon>Magnoliopsida</taxon>
        <taxon>Liliopsida</taxon>
        <taxon>Poales</taxon>
        <taxon>Poaceae</taxon>
        <taxon>PACMAD clade</taxon>
        <taxon>Panicoideae</taxon>
        <taxon>Andropogonodae</taxon>
        <taxon>Andropogoneae</taxon>
        <taxon>Tripsacinae</taxon>
        <taxon>Zea</taxon>
    </lineage>
</organism>
<dbReference type="AlphaFoldDB" id="B6UHK1"/>
<dbReference type="HOGENOM" id="CLU_2125630_0_0_1"/>